<feature type="compositionally biased region" description="Low complexity" evidence="1">
    <location>
        <begin position="322"/>
        <end position="332"/>
    </location>
</feature>
<proteinExistence type="predicted"/>
<dbReference type="AlphaFoldDB" id="A0A316Z0T4"/>
<feature type="compositionally biased region" description="Acidic residues" evidence="1">
    <location>
        <begin position="312"/>
        <end position="321"/>
    </location>
</feature>
<dbReference type="EMBL" id="KZ819305">
    <property type="protein sequence ID" value="PWN95360.1"/>
    <property type="molecule type" value="Genomic_DNA"/>
</dbReference>
<feature type="region of interest" description="Disordered" evidence="1">
    <location>
        <begin position="119"/>
        <end position="151"/>
    </location>
</feature>
<feature type="region of interest" description="Disordered" evidence="1">
    <location>
        <begin position="265"/>
        <end position="430"/>
    </location>
</feature>
<feature type="region of interest" description="Disordered" evidence="1">
    <location>
        <begin position="211"/>
        <end position="233"/>
    </location>
</feature>
<feature type="compositionally biased region" description="Low complexity" evidence="1">
    <location>
        <begin position="20"/>
        <end position="30"/>
    </location>
</feature>
<organism evidence="2 3">
    <name type="scientific">Tilletiopsis washingtonensis</name>
    <dbReference type="NCBI Taxonomy" id="58919"/>
    <lineage>
        <taxon>Eukaryota</taxon>
        <taxon>Fungi</taxon>
        <taxon>Dikarya</taxon>
        <taxon>Basidiomycota</taxon>
        <taxon>Ustilaginomycotina</taxon>
        <taxon>Exobasidiomycetes</taxon>
        <taxon>Entylomatales</taxon>
        <taxon>Entylomatales incertae sedis</taxon>
        <taxon>Tilletiopsis</taxon>
    </lineage>
</organism>
<evidence type="ECO:0000256" key="1">
    <source>
        <dbReference type="SAM" id="MobiDB-lite"/>
    </source>
</evidence>
<evidence type="ECO:0000313" key="3">
    <source>
        <dbReference type="Proteomes" id="UP000245946"/>
    </source>
</evidence>
<name>A0A316Z0T4_9BASI</name>
<evidence type="ECO:0000313" key="2">
    <source>
        <dbReference type="EMBL" id="PWN95360.1"/>
    </source>
</evidence>
<dbReference type="Proteomes" id="UP000245946">
    <property type="component" value="Unassembled WGS sequence"/>
</dbReference>
<feature type="compositionally biased region" description="Basic and acidic residues" evidence="1">
    <location>
        <begin position="132"/>
        <end position="144"/>
    </location>
</feature>
<dbReference type="RefSeq" id="XP_025595639.1">
    <property type="nucleotide sequence ID" value="XM_025744425.1"/>
</dbReference>
<accession>A0A316Z0T4</accession>
<feature type="compositionally biased region" description="Basic and acidic residues" evidence="1">
    <location>
        <begin position="272"/>
        <end position="288"/>
    </location>
</feature>
<feature type="compositionally biased region" description="Basic and acidic residues" evidence="1">
    <location>
        <begin position="337"/>
        <end position="352"/>
    </location>
</feature>
<feature type="region of interest" description="Disordered" evidence="1">
    <location>
        <begin position="20"/>
        <end position="40"/>
    </location>
</feature>
<feature type="compositionally biased region" description="Acidic residues" evidence="1">
    <location>
        <begin position="289"/>
        <end position="303"/>
    </location>
</feature>
<sequence length="471" mass="51450">MNTHGGFFYTPAADDGASTAASASGFGSSSRPPPTAPRRLTPLQSSRLMAWLDAALLALSRNHRRRHAPDSPLRSLRAYCAAVLPVLAVLASVPPAPPAGSIKVGYLLQLSDVVPEACTGYDAHGGRPTGRAGEDVQQEEHDQEQLQEEELEDVGTTLARALQLMHLIDAQWHALVRGFELDYAAVQAEAAKLFPFIGPPATSAMPPSFDGRHAAAKPREVRQSDGASGRALSQTDRVRLQNIALRARTTLRAWGRAALDVEPLPEEDTFEKEERTRAEGDLEQKPEELDGIVELDDESEQSGDEVVVKQEGEEEEEEMEEVLVPPSTAHSASPPPRPREEQGKDDTEEGRHFANVFSKTFDPDASDEDEEDVKPVISHDYSTPPTRTPLKRQRSRTSSPPARRRAAPADAARHERQSSASPAASPPAQLSEGVLAWDKSFSRIFERTLAALADAQQMRLEREERNAAEGR</sequence>
<feature type="compositionally biased region" description="Basic and acidic residues" evidence="1">
    <location>
        <begin position="211"/>
        <end position="223"/>
    </location>
</feature>
<protein>
    <submittedName>
        <fullName evidence="2">Uncharacterized protein</fullName>
    </submittedName>
</protein>
<dbReference type="OrthoDB" id="2574879at2759"/>
<keyword evidence="3" id="KW-1185">Reference proteome</keyword>
<reference evidence="2 3" key="1">
    <citation type="journal article" date="2018" name="Mol. Biol. Evol.">
        <title>Broad Genomic Sampling Reveals a Smut Pathogenic Ancestry of the Fungal Clade Ustilaginomycotina.</title>
        <authorList>
            <person name="Kijpornyongpan T."/>
            <person name="Mondo S.J."/>
            <person name="Barry K."/>
            <person name="Sandor L."/>
            <person name="Lee J."/>
            <person name="Lipzen A."/>
            <person name="Pangilinan J."/>
            <person name="LaButti K."/>
            <person name="Hainaut M."/>
            <person name="Henrissat B."/>
            <person name="Grigoriev I.V."/>
            <person name="Spatafora J.W."/>
            <person name="Aime M.C."/>
        </authorList>
    </citation>
    <scope>NUCLEOTIDE SEQUENCE [LARGE SCALE GENOMIC DNA]</scope>
    <source>
        <strain evidence="2 3">MCA 4186</strain>
    </source>
</reference>
<feature type="compositionally biased region" description="Low complexity" evidence="1">
    <location>
        <begin position="418"/>
        <end position="428"/>
    </location>
</feature>
<dbReference type="GeneID" id="37271969"/>
<gene>
    <name evidence="2" type="ORF">FA09DRAFT_341277</name>
</gene>